<dbReference type="HAMAP" id="MF_00961">
    <property type="entry name" value="Sigma70_RpoH"/>
    <property type="match status" value="1"/>
</dbReference>
<dbReference type="InterPro" id="IPR014284">
    <property type="entry name" value="RNA_pol_sigma-70_dom"/>
</dbReference>
<dbReference type="InterPro" id="IPR007627">
    <property type="entry name" value="RNA_pol_sigma70_r2"/>
</dbReference>
<organism evidence="10 11">
    <name type="scientific">Bradyrhizobium brasilense</name>
    <dbReference type="NCBI Taxonomy" id="1419277"/>
    <lineage>
        <taxon>Bacteria</taxon>
        <taxon>Pseudomonadati</taxon>
        <taxon>Pseudomonadota</taxon>
        <taxon>Alphaproteobacteria</taxon>
        <taxon>Hyphomicrobiales</taxon>
        <taxon>Nitrobacteraceae</taxon>
        <taxon>Bradyrhizobium</taxon>
    </lineage>
</organism>
<dbReference type="GO" id="GO:0006352">
    <property type="term" value="P:DNA-templated transcription initiation"/>
    <property type="evidence" value="ECO:0007669"/>
    <property type="project" value="UniProtKB-UniRule"/>
</dbReference>
<comment type="subunit">
    <text evidence="7">Interacts with the RNA polymerase core enzyme.</text>
</comment>
<dbReference type="SUPFAM" id="SSF88946">
    <property type="entry name" value="Sigma2 domain of RNA polymerase sigma factors"/>
    <property type="match status" value="1"/>
</dbReference>
<dbReference type="EMBL" id="FMZW01000042">
    <property type="protein sequence ID" value="SDF01165.1"/>
    <property type="molecule type" value="Genomic_DNA"/>
</dbReference>
<dbReference type="GO" id="GO:0009408">
    <property type="term" value="P:response to heat"/>
    <property type="evidence" value="ECO:0007669"/>
    <property type="project" value="UniProtKB-UniRule"/>
</dbReference>
<dbReference type="InterPro" id="IPR013324">
    <property type="entry name" value="RNA_pol_sigma_r3/r4-like"/>
</dbReference>
<evidence type="ECO:0000256" key="7">
    <source>
        <dbReference type="HAMAP-Rule" id="MF_00961"/>
    </source>
</evidence>
<feature type="domain" description="RNA polymerase sigma-70" evidence="9">
    <location>
        <begin position="256"/>
        <end position="282"/>
    </location>
</feature>
<dbReference type="SUPFAM" id="SSF88659">
    <property type="entry name" value="Sigma3 and sigma4 domains of RNA polymerase sigma factors"/>
    <property type="match status" value="1"/>
</dbReference>
<dbReference type="PANTHER" id="PTHR30376">
    <property type="entry name" value="SIGMA FACTOR RPOH HEAT SHOCK RELATED"/>
    <property type="match status" value="1"/>
</dbReference>
<feature type="region of interest" description="Sigma-70 factor domain-2" evidence="7">
    <location>
        <begin position="56"/>
        <end position="125"/>
    </location>
</feature>
<dbReference type="NCBIfam" id="TIGR02937">
    <property type="entry name" value="sigma70-ECF"/>
    <property type="match status" value="1"/>
</dbReference>
<evidence type="ECO:0000256" key="5">
    <source>
        <dbReference type="ARBA" id="ARBA00023125"/>
    </source>
</evidence>
<dbReference type="GO" id="GO:0016987">
    <property type="term" value="F:sigma factor activity"/>
    <property type="evidence" value="ECO:0007669"/>
    <property type="project" value="UniProtKB-UniRule"/>
</dbReference>
<dbReference type="Gene3D" id="1.20.120.1810">
    <property type="match status" value="1"/>
</dbReference>
<comment type="subcellular location">
    <subcellularLocation>
        <location evidence="7">Cytoplasm</location>
    </subcellularLocation>
</comment>
<dbReference type="FunFam" id="1.20.120.1810:FF:000001">
    <property type="entry name" value="RNA polymerase sigma factor RpoH"/>
    <property type="match status" value="1"/>
</dbReference>
<evidence type="ECO:0000256" key="1">
    <source>
        <dbReference type="ARBA" id="ARBA00022490"/>
    </source>
</evidence>
<dbReference type="Pfam" id="PF00140">
    <property type="entry name" value="Sigma70_r1_2"/>
    <property type="match status" value="1"/>
</dbReference>
<dbReference type="InterPro" id="IPR013325">
    <property type="entry name" value="RNA_pol_sigma_r2"/>
</dbReference>
<evidence type="ECO:0000313" key="11">
    <source>
        <dbReference type="Proteomes" id="UP000199245"/>
    </source>
</evidence>
<keyword evidence="4 7" id="KW-0731">Sigma factor</keyword>
<gene>
    <name evidence="7" type="primary">rpoH</name>
    <name evidence="10" type="ORF">SAMN05216337_104245</name>
</gene>
<evidence type="ECO:0000256" key="4">
    <source>
        <dbReference type="ARBA" id="ARBA00023082"/>
    </source>
</evidence>
<keyword evidence="1 7" id="KW-0963">Cytoplasm</keyword>
<keyword evidence="3 7" id="KW-0346">Stress response</keyword>
<dbReference type="AlphaFoldDB" id="A0A1G7HL50"/>
<proteinExistence type="inferred from homology"/>
<evidence type="ECO:0000259" key="9">
    <source>
        <dbReference type="PROSITE" id="PS00716"/>
    </source>
</evidence>
<sequence length="310" mass="34760">MSTLSVLSNLPAIRSDGGLSRYLTTIRKFPLLSAADEAMYARRWHEHGDREAAYRLVTSHLRLAAKLALRYRGYGLPVADLISEANVGLMQAVKRFKPEKGVRLATYAMWWIKATVHEYILRSWSLVKIGTTAAQKKLFFNLRKLKSRISAGEDFDLSPEQAKYIADELKVAPREVVEMNGRIRGDTSLNLTMTREEDSEEVQNWLVDPAPDPETQLAELEDRHRLGGALNDALALLSHRERHIVGARFLAEPPKTLEELGATYGVSRERIRQIEVRALQKIRSALGARLDGSARLPTAANGGPSPEKRL</sequence>
<dbReference type="Pfam" id="PF04545">
    <property type="entry name" value="Sigma70_r4"/>
    <property type="match status" value="1"/>
</dbReference>
<dbReference type="InterPro" id="IPR050813">
    <property type="entry name" value="Sigma-70_Factor"/>
</dbReference>
<dbReference type="Gene3D" id="1.20.140.160">
    <property type="match status" value="1"/>
</dbReference>
<dbReference type="InterPro" id="IPR009042">
    <property type="entry name" value="RNA_pol_sigma70_r1_2"/>
</dbReference>
<comment type="similarity">
    <text evidence="7">Belongs to the sigma-70 factor family. RpoH subfamily.</text>
</comment>
<dbReference type="InterPro" id="IPR000943">
    <property type="entry name" value="RNA_pol_sigma70"/>
</dbReference>
<protein>
    <recommendedName>
        <fullName evidence="7 8">RNA polymerase sigma factor RpoH</fullName>
    </recommendedName>
    <alternativeName>
        <fullName evidence="7">RNA polymerase sigma-32 factor</fullName>
    </alternativeName>
</protein>
<evidence type="ECO:0000256" key="2">
    <source>
        <dbReference type="ARBA" id="ARBA00023015"/>
    </source>
</evidence>
<evidence type="ECO:0000256" key="8">
    <source>
        <dbReference type="NCBIfam" id="TIGR02392"/>
    </source>
</evidence>
<dbReference type="CDD" id="cd06171">
    <property type="entry name" value="Sigma70_r4"/>
    <property type="match status" value="1"/>
</dbReference>
<comment type="function">
    <text evidence="7">Sigma factors are initiation factors that promote the attachment of RNA polymerase to specific initiation sites and are then released. This sigma factor is involved in regulation of expression of heat shock genes.</text>
</comment>
<dbReference type="InterPro" id="IPR007630">
    <property type="entry name" value="RNA_pol_sigma70_r4"/>
</dbReference>
<dbReference type="Proteomes" id="UP000199245">
    <property type="component" value="Unassembled WGS sequence"/>
</dbReference>
<dbReference type="Pfam" id="PF04542">
    <property type="entry name" value="Sigma70_r2"/>
    <property type="match status" value="1"/>
</dbReference>
<feature type="DNA-binding region" description="H-T-H motif" evidence="7">
    <location>
        <begin position="257"/>
        <end position="276"/>
    </location>
</feature>
<feature type="short sequence motif" description="Interaction with polymerase core subunit RpoC" evidence="7">
    <location>
        <begin position="80"/>
        <end position="83"/>
    </location>
</feature>
<dbReference type="RefSeq" id="WP_092088484.1">
    <property type="nucleotide sequence ID" value="NZ_FMZW01000042.1"/>
</dbReference>
<dbReference type="NCBIfam" id="TIGR02392">
    <property type="entry name" value="rpoH_proteo"/>
    <property type="match status" value="1"/>
</dbReference>
<reference evidence="10 11" key="1">
    <citation type="submission" date="2016-10" db="EMBL/GenBank/DDBJ databases">
        <authorList>
            <person name="de Groot N.N."/>
        </authorList>
    </citation>
    <scope>NUCLEOTIDE SEQUENCE [LARGE SCALE GENOMIC DNA]</scope>
    <source>
        <strain evidence="10 11">R5</strain>
    </source>
</reference>
<evidence type="ECO:0000256" key="6">
    <source>
        <dbReference type="ARBA" id="ARBA00023163"/>
    </source>
</evidence>
<comment type="caution">
    <text evidence="7">Lacks conserved residue(s) required for the propagation of feature annotation.</text>
</comment>
<accession>A0A1G7HL50</accession>
<name>A0A1G7HL50_9BRAD</name>
<dbReference type="InterPro" id="IPR012759">
    <property type="entry name" value="RNA_pol_sigma_RpoH_proteobac"/>
</dbReference>
<dbReference type="PROSITE" id="PS00716">
    <property type="entry name" value="SIGMA70_2"/>
    <property type="match status" value="1"/>
</dbReference>
<evidence type="ECO:0000313" key="10">
    <source>
        <dbReference type="EMBL" id="SDF01165.1"/>
    </source>
</evidence>
<dbReference type="GO" id="GO:0005737">
    <property type="term" value="C:cytoplasm"/>
    <property type="evidence" value="ECO:0007669"/>
    <property type="project" value="UniProtKB-SubCell"/>
</dbReference>
<keyword evidence="2 7" id="KW-0805">Transcription regulation</keyword>
<dbReference type="PRINTS" id="PR00046">
    <property type="entry name" value="SIGMA70FCT"/>
</dbReference>
<keyword evidence="5 7" id="KW-0238">DNA-binding</keyword>
<dbReference type="PANTHER" id="PTHR30376:SF3">
    <property type="entry name" value="RNA POLYMERASE SIGMA FACTOR RPOH"/>
    <property type="match status" value="1"/>
</dbReference>
<evidence type="ECO:0000256" key="3">
    <source>
        <dbReference type="ARBA" id="ARBA00023016"/>
    </source>
</evidence>
<dbReference type="NCBIfam" id="NF005143">
    <property type="entry name" value="PRK06596.1"/>
    <property type="match status" value="1"/>
</dbReference>
<keyword evidence="6 7" id="KW-0804">Transcription</keyword>
<dbReference type="GO" id="GO:0003677">
    <property type="term" value="F:DNA binding"/>
    <property type="evidence" value="ECO:0007669"/>
    <property type="project" value="UniProtKB-UniRule"/>
</dbReference>